<dbReference type="SUPFAM" id="SSF53649">
    <property type="entry name" value="Alkaline phosphatase-like"/>
    <property type="match status" value="1"/>
</dbReference>
<dbReference type="PANTHER" id="PTHR10151">
    <property type="entry name" value="ECTONUCLEOTIDE PYROPHOSPHATASE/PHOSPHODIESTERASE"/>
    <property type="match status" value="1"/>
</dbReference>
<proteinExistence type="predicted"/>
<dbReference type="EMBL" id="KK852794">
    <property type="protein sequence ID" value="KDR16435.1"/>
    <property type="molecule type" value="Genomic_DNA"/>
</dbReference>
<keyword evidence="2" id="KW-1133">Transmembrane helix</keyword>
<accession>A0A067R0L7</accession>
<keyword evidence="2" id="KW-0472">Membrane</keyword>
<evidence type="ECO:0000313" key="4">
    <source>
        <dbReference type="Proteomes" id="UP000027135"/>
    </source>
</evidence>
<feature type="compositionally biased region" description="Basic and acidic residues" evidence="1">
    <location>
        <begin position="469"/>
        <end position="484"/>
    </location>
</feature>
<dbReference type="STRING" id="136037.A0A067R0L7"/>
<gene>
    <name evidence="3" type="ORF">L798_09342</name>
</gene>
<organism evidence="3 4">
    <name type="scientific">Zootermopsis nevadensis</name>
    <name type="common">Dampwood termite</name>
    <dbReference type="NCBI Taxonomy" id="136037"/>
    <lineage>
        <taxon>Eukaryota</taxon>
        <taxon>Metazoa</taxon>
        <taxon>Ecdysozoa</taxon>
        <taxon>Arthropoda</taxon>
        <taxon>Hexapoda</taxon>
        <taxon>Insecta</taxon>
        <taxon>Pterygota</taxon>
        <taxon>Neoptera</taxon>
        <taxon>Polyneoptera</taxon>
        <taxon>Dictyoptera</taxon>
        <taxon>Blattodea</taxon>
        <taxon>Blattoidea</taxon>
        <taxon>Termitoidae</taxon>
        <taxon>Termopsidae</taxon>
        <taxon>Zootermopsis</taxon>
    </lineage>
</organism>
<protein>
    <submittedName>
        <fullName evidence="3">Ectonucleotide pyrophosphatase/phosphodiesterase family member 4</fullName>
    </submittedName>
</protein>
<evidence type="ECO:0000256" key="1">
    <source>
        <dbReference type="SAM" id="MobiDB-lite"/>
    </source>
</evidence>
<dbReference type="Gene3D" id="3.30.1360.180">
    <property type="match status" value="1"/>
</dbReference>
<dbReference type="GO" id="GO:0016787">
    <property type="term" value="F:hydrolase activity"/>
    <property type="evidence" value="ECO:0007669"/>
    <property type="project" value="UniProtKB-ARBA"/>
</dbReference>
<dbReference type="OMA" id="LASNMYD"/>
<keyword evidence="4" id="KW-1185">Reference proteome</keyword>
<reference evidence="3 4" key="1">
    <citation type="journal article" date="2014" name="Nat. Commun.">
        <title>Molecular traces of alternative social organization in a termite genome.</title>
        <authorList>
            <person name="Terrapon N."/>
            <person name="Li C."/>
            <person name="Robertson H.M."/>
            <person name="Ji L."/>
            <person name="Meng X."/>
            <person name="Booth W."/>
            <person name="Chen Z."/>
            <person name="Childers C.P."/>
            <person name="Glastad K.M."/>
            <person name="Gokhale K."/>
            <person name="Gowin J."/>
            <person name="Gronenberg W."/>
            <person name="Hermansen R.A."/>
            <person name="Hu H."/>
            <person name="Hunt B.G."/>
            <person name="Huylmans A.K."/>
            <person name="Khalil S.M."/>
            <person name="Mitchell R.D."/>
            <person name="Munoz-Torres M.C."/>
            <person name="Mustard J.A."/>
            <person name="Pan H."/>
            <person name="Reese J.T."/>
            <person name="Scharf M.E."/>
            <person name="Sun F."/>
            <person name="Vogel H."/>
            <person name="Xiao J."/>
            <person name="Yang W."/>
            <person name="Yang Z."/>
            <person name="Yang Z."/>
            <person name="Zhou J."/>
            <person name="Zhu J."/>
            <person name="Brent C.S."/>
            <person name="Elsik C.G."/>
            <person name="Goodisman M.A."/>
            <person name="Liberles D.A."/>
            <person name="Roe R.M."/>
            <person name="Vargo E.L."/>
            <person name="Vilcinskas A."/>
            <person name="Wang J."/>
            <person name="Bornberg-Bauer E."/>
            <person name="Korb J."/>
            <person name="Zhang G."/>
            <person name="Liebig J."/>
        </authorList>
    </citation>
    <scope>NUCLEOTIDE SEQUENCE [LARGE SCALE GENOMIC DNA]</scope>
    <source>
        <tissue evidence="3">Whole organism</tissue>
    </source>
</reference>
<dbReference type="Pfam" id="PF01663">
    <property type="entry name" value="Phosphodiest"/>
    <property type="match status" value="1"/>
</dbReference>
<keyword evidence="2" id="KW-0812">Transmembrane</keyword>
<dbReference type="InterPro" id="IPR017850">
    <property type="entry name" value="Alkaline_phosphatase_core_sf"/>
</dbReference>
<feature type="transmembrane region" description="Helical" evidence="2">
    <location>
        <begin position="426"/>
        <end position="451"/>
    </location>
</feature>
<dbReference type="PANTHER" id="PTHR10151:SF120">
    <property type="entry name" value="BIS(5'-ADENOSYL)-TRIPHOSPHATASE"/>
    <property type="match status" value="1"/>
</dbReference>
<dbReference type="Gene3D" id="3.40.720.10">
    <property type="entry name" value="Alkaline Phosphatase, subunit A"/>
    <property type="match status" value="1"/>
</dbReference>
<dbReference type="AlphaFoldDB" id="A0A067R0L7"/>
<evidence type="ECO:0000256" key="2">
    <source>
        <dbReference type="SAM" id="Phobius"/>
    </source>
</evidence>
<dbReference type="CDD" id="cd16018">
    <property type="entry name" value="Enpp"/>
    <property type="match status" value="1"/>
</dbReference>
<evidence type="ECO:0000313" key="3">
    <source>
        <dbReference type="EMBL" id="KDR16435.1"/>
    </source>
</evidence>
<dbReference type="Proteomes" id="UP000027135">
    <property type="component" value="Unassembled WGS sequence"/>
</dbReference>
<dbReference type="OrthoDB" id="415411at2759"/>
<dbReference type="eggNOG" id="KOG2645">
    <property type="taxonomic scope" value="Eukaryota"/>
</dbReference>
<feature type="region of interest" description="Disordered" evidence="1">
    <location>
        <begin position="463"/>
        <end position="493"/>
    </location>
</feature>
<dbReference type="InParanoid" id="A0A067R0L7"/>
<dbReference type="InterPro" id="IPR002591">
    <property type="entry name" value="Phosphodiest/P_Trfase"/>
</dbReference>
<sequence>MARCQVCMKGILYIVLSYCHHVGSTSDYPIILVVSYDGFRYNYFDKNITPNINKVRTSGSHAEYMRNVFITKTFPNHHSIATGVYPEVHGILANYVYDPHYGKILRYSDEFWHFNDAVVPIWTLNEKAGEGRHSGVMMWPGGGDEVYQNTTLTFSHGYNSSVPFSDRVDTVLSWILHPQTPANLVFLYFEEPDKTAHVYGPESQEVQEVIVKVDDVTGYLVKKLEENNLTDAVNVFLLSDHGFETVTTSRIINVTDVIKGMNYTVVGNSPTLHIYPNDGDGDAIYNALKNASKEIGHFSVYHKEEILERWHYKNNRRAPPIFVLADESYAFDDMYQYVDEYEKSTNKTITDNVTFGVHGYDNNEKNMQPFFVAFGPLIKKQYKIAPFDNVDLYSLFCYMLYLNSSVTNGTLDNVKSLLASEPDPSLSYILGGVVVAALSLTAAAILTLCLLRHRQKKADSLGQSYRTISKSDHDQSQSEMEAQHLLETNDTED</sequence>
<name>A0A067R0L7_ZOONE</name>